<name>J3JLA4_ACTNH</name>
<dbReference type="EMBL" id="ALJK01000024">
    <property type="protein sequence ID" value="EJN86006.1"/>
    <property type="molecule type" value="Genomic_DNA"/>
</dbReference>
<comment type="caution">
    <text evidence="1">The sequence shown here is derived from an EMBL/GenBank/DDBJ whole genome shotgun (WGS) entry which is preliminary data.</text>
</comment>
<organism evidence="1 2">
    <name type="scientific">Actinomyces naeslundii (strain ATCC 12104 / DSM 43013 / CCUG 2238 / JCM 8349 / NCTC 10301 / Howell 279)</name>
    <dbReference type="NCBI Taxonomy" id="1115803"/>
    <lineage>
        <taxon>Bacteria</taxon>
        <taxon>Bacillati</taxon>
        <taxon>Actinomycetota</taxon>
        <taxon>Actinomycetes</taxon>
        <taxon>Actinomycetales</taxon>
        <taxon>Actinomycetaceae</taxon>
        <taxon>Actinomyces</taxon>
    </lineage>
</organism>
<evidence type="ECO:0000313" key="2">
    <source>
        <dbReference type="Proteomes" id="UP000007814"/>
    </source>
</evidence>
<dbReference type="Proteomes" id="UP000007814">
    <property type="component" value="Unassembled WGS sequence"/>
</dbReference>
<gene>
    <name evidence="1" type="ORF">HMPREF1129_2984</name>
</gene>
<sequence>MECSHIAVRLRHPASTPVTARNNTVGRSRRTPRLSRGSVMLLRTRIKGWCDKAFVVEADISAASQNKGID</sequence>
<protein>
    <submittedName>
        <fullName evidence="1">Uncharacterized protein</fullName>
    </submittedName>
</protein>
<evidence type="ECO:0000313" key="1">
    <source>
        <dbReference type="EMBL" id="EJN86006.1"/>
    </source>
</evidence>
<proteinExistence type="predicted"/>
<reference evidence="1 2" key="1">
    <citation type="submission" date="2012-07" db="EMBL/GenBank/DDBJ databases">
        <authorList>
            <person name="Durkin A.S."/>
            <person name="McCorrison J."/>
            <person name="Torralba M."/>
            <person name="Gillis M."/>
            <person name="Methe B."/>
            <person name="Sutton G."/>
            <person name="Nelson K.E."/>
        </authorList>
    </citation>
    <scope>NUCLEOTIDE SEQUENCE [LARGE SCALE GENOMIC DNA]</scope>
    <source>
        <strain evidence="2">ATCC 12104 / DSM 43013 / CCUG 2238 / JCM 8349 / NCTC 10301 / Howell 279</strain>
    </source>
</reference>
<accession>J3JLA4</accession>
<dbReference type="AlphaFoldDB" id="J3JLA4"/>